<keyword evidence="5" id="KW-0391">Immunity</keyword>
<comment type="function">
    <text evidence="11">Mediator of local inflammatory process released following cleavage by C3 convertase. Acts by binding to its receptor, C3AR1, activating G protein-coupled receptor signaling, promoting the phosphorylation, ARRB2-mediated internalization and endocytosis of C3AR1. C3a anaphylatoxin stimulates the activation of immune cells such as mast cells and basophilic leukocytes to release inflammation agents, such as cytokines, chemokines and histamine, which promote inflammation development. Also acts as potent chemoattractant for the migration of macrophages and neutrophils to the inflamed tissues, resulting in neutralization of the inflammatory triggers by multiple ways, such as phagocytosis and generation of reactive oxidants.</text>
</comment>
<feature type="compositionally biased region" description="Basic and acidic residues" evidence="18">
    <location>
        <begin position="949"/>
        <end position="961"/>
    </location>
</feature>
<evidence type="ECO:0000256" key="2">
    <source>
        <dbReference type="ARBA" id="ARBA00004613"/>
    </source>
</evidence>
<dbReference type="CDD" id="cd00017">
    <property type="entry name" value="ANATO"/>
    <property type="match status" value="1"/>
</dbReference>
<keyword evidence="22" id="KW-1185">Reference proteome</keyword>
<keyword evidence="7" id="KW-1015">Disulfide bond</keyword>
<dbReference type="SUPFAM" id="SSF50242">
    <property type="entry name" value="TIMP-like"/>
    <property type="match status" value="1"/>
</dbReference>
<dbReference type="Gene3D" id="2.60.40.1930">
    <property type="match status" value="3"/>
</dbReference>
<feature type="domain" description="NTR" evidence="21">
    <location>
        <begin position="1370"/>
        <end position="1513"/>
    </location>
</feature>
<evidence type="ECO:0000256" key="8">
    <source>
        <dbReference type="ARBA" id="ARBA00023162"/>
    </source>
</evidence>
<dbReference type="SMART" id="SM00104">
    <property type="entry name" value="ANATO"/>
    <property type="match status" value="1"/>
</dbReference>
<evidence type="ECO:0000256" key="5">
    <source>
        <dbReference type="ARBA" id="ARBA00022588"/>
    </source>
</evidence>
<keyword evidence="6" id="KW-0180">Complement pathway</keyword>
<evidence type="ECO:0000256" key="4">
    <source>
        <dbReference type="ARBA" id="ARBA00022525"/>
    </source>
</evidence>
<dbReference type="InterPro" id="IPR048848">
    <property type="entry name" value="C3_CUB2"/>
</dbReference>
<evidence type="ECO:0000256" key="13">
    <source>
        <dbReference type="ARBA" id="ARBA00093409"/>
    </source>
</evidence>
<evidence type="ECO:0000256" key="12">
    <source>
        <dbReference type="ARBA" id="ARBA00093400"/>
    </source>
</evidence>
<evidence type="ECO:0000313" key="23">
    <source>
        <dbReference type="RefSeq" id="XP_014651419.1"/>
    </source>
</evidence>
<dbReference type="InterPro" id="IPR018081">
    <property type="entry name" value="Anaphylatoxin_comp_syst"/>
</dbReference>
<feature type="chain" id="PRO_5045120495" description="Complement C3" evidence="19">
    <location>
        <begin position="23"/>
        <end position="1515"/>
    </location>
</feature>
<dbReference type="InterPro" id="IPR001134">
    <property type="entry name" value="Netrin_domain"/>
</dbReference>
<feature type="signal peptide" evidence="19">
    <location>
        <begin position="1"/>
        <end position="22"/>
    </location>
</feature>
<comment type="subunit">
    <text evidence="14">In absence of complement activation, the C3 precursor is first processed by the removal of 4 Arg residues, forming two chains, beta and alpha, linked by a disulfide bond.</text>
</comment>
<proteinExistence type="predicted"/>
<dbReference type="SUPFAM" id="SSF49410">
    <property type="entry name" value="Alpha-macroglobulin receptor domain"/>
    <property type="match status" value="1"/>
</dbReference>
<feature type="domain" description="Anaphylatoxin-like" evidence="20">
    <location>
        <begin position="692"/>
        <end position="727"/>
    </location>
</feature>
<dbReference type="Gene3D" id="6.20.50.160">
    <property type="match status" value="1"/>
</dbReference>
<evidence type="ECO:0000259" key="21">
    <source>
        <dbReference type="PROSITE" id="PS50189"/>
    </source>
</evidence>
<dbReference type="InterPro" id="IPR049466">
    <property type="entry name" value="C3_CUB1"/>
</dbReference>
<evidence type="ECO:0000256" key="10">
    <source>
        <dbReference type="ARBA" id="ARBA00093362"/>
    </source>
</evidence>
<sequence length="1515" mass="169974">MGPASGPSLLLLLLSSVSLAQGDPFFTMITPNILRLENEETVVLEAHGAGGDVPVTVTIHDFPAKKQVLSSEKTVLTKAAGHLGTVTVKIPASKELRSARGQSFVTVQANFGGTSVEKVVLVGVQSGYLFIQTDKTIYTPGSTVLYRVFTLDSRLLPVGRTVIVSIETPDGISIKRDSLSSHNQFGILPLSWNIPELVNMGQWKIQVHYEDSPQQVFSSEFEVKEYVLPSFEVQVEPTEKFYYIDDPKGLEVIITARFLYGKNVDGTAFVIFGVQDGDQRISLAHSLSRVLIEDGTGEATLSRQVLLDGVQPSRPDALVGKSLYVSVTVLLHSGSDMVEAERSGIPIVTSPYQIHFTKTPKFFKPAMPFDLMVFVTNPDGSPARRIPVATQGNNVQSLTQDDGVAKLSINTAKSQKPLSITVKTRKEGIPEARQATKTMQAYPYNTLGNSNNYLHLSVPRAELKPGETLNVNFHLRTDAGKEGEIGYYTYLIMNKGKLLKVGRQKRDPDQALVVLPLTITTDFIPSFRLVAYYTLINSKGQREVVADSVWVDVKDSCVGTLVVKGGGKEEKQHLPGQQMTLKIEGDRGARVGLVAVDKGVFVLNKKNKLTQRKIWDTVEKADIGCTPGSGRDYAGVFMDAGLALKTNKDLQTAQRSDPECPKPATRRRRSVQLMEKRMDKAGQYKQKELRKCCEDGMRDNPMGFPCERRAQYIFNDQACVKAFLDCCTHITQLRLQHSRDSTLDLARSDLDEDIIPEEDIISRSQFPESWLWTIEELKEPEKKGISTKIMNVFLKDSITTWEILAISLSDKKGICVADPYEVTVMQDFFIDLRLPYSVVRNEQVEIRAVLYNYREAEELKVRVELLHNPAFCSLATAKRRHQQTVTIPPKSSLAVPYVIVPLKTGLQEVEVKAAVYHHFISDGVKKTLKVVPEGIRVNKTVAIRTLDPEHLGKNGEQREEVPAADLSDQVPDTESETKILLQGEMLLALSTWGPGRCQAGCDPRREPSSIYSGDISLGRSIIKAGDFIEAHYNNLRRPYTVAIAGYALAQLGKLEDPLLNKFLSTAKDKNRWEEPGQKLYNVEATSYALLALLQLRDFDFVPPVVRWLNEQRYYGGGYGSTQATFMVFQALAQYQRDVPDHKDLNLDVSINLPSRSAVVKHRIHWESASLLRSEETKENEQFTLTAKGKGQGTLSVVTVYHAKVKGKVTCKKFDLEVKIRPVPKTVKRPQDAKSTMVLDICARYLGEEDATMSILDISMMTGFSPDTGDLDQLSCGVDRYISKYELNKAFSNKNTLIIYLDKISHSQEDCLSFKIHQYFNVGLIQPGSVKVYSYYNLDESCTRFYHPEKEDGMLSKLCQKDMCRCAEESCFMHHEDEKVTLDDRLDKACEPGVDYVYKTKLLKKELSDDFDDYIMVIEQIIKSGSDEVQVGQQRRFISHIKCREALKLEEKKRYLIWGISSDLWGEKPNISYIIGKDTWVELWPEADECQDEENQKQCQDLANFTENLVVFGCPN</sequence>
<comment type="subunit">
    <text evidence="16">Complement C3b is composed of complement C3b and complement C3 beta chains that are associated via disulfide bonds. Non-enzymatic component of the C5 convertase, also named C4bC2bC3b, composed of the serine protease complement C2b (C2), complement C3b, as well as complement C4b (C4). Non-enzymatic component of the C5 convertase of the alternative complement pathways composed of the serine protease complement CFB and complement C3b. Interacts with CFP; interaction takes place together with CFB in the alternative complement system and allows the complex to become active. Interacts with CR1 (via Sushi 8 and Sushi 9 domains). Interacts with CFH.</text>
</comment>
<keyword evidence="19" id="KW-0732">Signal</keyword>
<name>A0ABM1DHY8_CERSS</name>
<evidence type="ECO:0000256" key="14">
    <source>
        <dbReference type="ARBA" id="ARBA00093484"/>
    </source>
</evidence>
<keyword evidence="9" id="KW-0395">Inflammatory response</keyword>
<dbReference type="Pfam" id="PF00207">
    <property type="entry name" value="A2M"/>
    <property type="match status" value="1"/>
</dbReference>
<evidence type="ECO:0000256" key="19">
    <source>
        <dbReference type="SAM" id="SignalP"/>
    </source>
</evidence>
<evidence type="ECO:0000256" key="1">
    <source>
        <dbReference type="ARBA" id="ARBA00003326"/>
    </source>
</evidence>
<dbReference type="Gene3D" id="2.60.40.690">
    <property type="entry name" value="Alpha-macroglobulin, receptor-binding domain"/>
    <property type="match status" value="1"/>
</dbReference>
<dbReference type="InterPro" id="IPR011625">
    <property type="entry name" value="A2M_N_BRD"/>
</dbReference>
<dbReference type="InterPro" id="IPR040839">
    <property type="entry name" value="MG4"/>
</dbReference>
<dbReference type="InterPro" id="IPR050473">
    <property type="entry name" value="A2M/Complement_sys"/>
</dbReference>
<dbReference type="InterPro" id="IPR041425">
    <property type="entry name" value="C3/4/5_MG1"/>
</dbReference>
<protein>
    <recommendedName>
        <fullName evidence="3">Complement C3</fullName>
    </recommendedName>
</protein>
<dbReference type="InterPro" id="IPR036595">
    <property type="entry name" value="A-macroglobulin_rcpt-bd_sf"/>
</dbReference>
<dbReference type="Pfam" id="PF17791">
    <property type="entry name" value="MG3"/>
    <property type="match status" value="1"/>
</dbReference>
<dbReference type="Gene3D" id="2.60.40.10">
    <property type="entry name" value="Immunoglobulins"/>
    <property type="match status" value="2"/>
</dbReference>
<dbReference type="PROSITE" id="PS50189">
    <property type="entry name" value="NTR"/>
    <property type="match status" value="1"/>
</dbReference>
<dbReference type="Pfam" id="PF17790">
    <property type="entry name" value="MG1"/>
    <property type="match status" value="1"/>
</dbReference>
<dbReference type="SMART" id="SM01361">
    <property type="entry name" value="A2M_recep"/>
    <property type="match status" value="1"/>
</dbReference>
<accession>A0ABM1DHY8</accession>
<evidence type="ECO:0000256" key="9">
    <source>
        <dbReference type="ARBA" id="ARBA00023198"/>
    </source>
</evidence>
<dbReference type="Gene3D" id="2.60.40.1940">
    <property type="match status" value="1"/>
</dbReference>
<dbReference type="RefSeq" id="XP_014651419.1">
    <property type="nucleotide sequence ID" value="XM_014795933.1"/>
</dbReference>
<dbReference type="PROSITE" id="PS01178">
    <property type="entry name" value="ANAPHYLATOXIN_2"/>
    <property type="match status" value="1"/>
</dbReference>
<organism evidence="22 23">
    <name type="scientific">Ceratotherium simum simum</name>
    <name type="common">Southern white rhinoceros</name>
    <dbReference type="NCBI Taxonomy" id="73337"/>
    <lineage>
        <taxon>Eukaryota</taxon>
        <taxon>Metazoa</taxon>
        <taxon>Chordata</taxon>
        <taxon>Craniata</taxon>
        <taxon>Vertebrata</taxon>
        <taxon>Euteleostomi</taxon>
        <taxon>Mammalia</taxon>
        <taxon>Eutheria</taxon>
        <taxon>Laurasiatheria</taxon>
        <taxon>Perissodactyla</taxon>
        <taxon>Rhinocerotidae</taxon>
        <taxon>Ceratotherium</taxon>
    </lineage>
</organism>
<dbReference type="SUPFAM" id="SSF48239">
    <property type="entry name" value="Terpenoid cyclases/Protein prenyltransferases"/>
    <property type="match status" value="1"/>
</dbReference>
<dbReference type="Pfam" id="PF01759">
    <property type="entry name" value="NTR"/>
    <property type="match status" value="1"/>
</dbReference>
<dbReference type="SMART" id="SM01359">
    <property type="entry name" value="A2M_N_2"/>
    <property type="match status" value="1"/>
</dbReference>
<dbReference type="Pfam" id="PF01835">
    <property type="entry name" value="MG2"/>
    <property type="match status" value="1"/>
</dbReference>
<comment type="function">
    <text evidence="10">Non-enzymatic component of C5 convertase. Generated following cleavage by C3 convertase, it covalently attaches to the surface of pathogens, where it acts as an opsonin that marks the surface of antigens for removal. Complement C3b binds covalently via its reactive thioester, to cell surface carbohydrates or immune aggregates. Together with complement C4b, it then recruits the serine protease complement C2b to form the C5 convertase, which cleaves and activate C5, the next component of the complement pathways. In the alternative complement pathway, recruits the serine protease CFB to form the C5 convertase that cleaves and activates C5.</text>
</comment>
<dbReference type="Pfam" id="PF07678">
    <property type="entry name" value="TED_complement"/>
    <property type="match status" value="1"/>
</dbReference>
<dbReference type="InterPro" id="IPR041555">
    <property type="entry name" value="MG3"/>
</dbReference>
<dbReference type="Gene3D" id="1.50.10.20">
    <property type="match status" value="1"/>
</dbReference>
<dbReference type="Gene3D" id="2.20.130.20">
    <property type="match status" value="1"/>
</dbReference>
<dbReference type="InterPro" id="IPR011626">
    <property type="entry name" value="Alpha-macroglobulin_TED"/>
</dbReference>
<dbReference type="Gene3D" id="2.40.50.120">
    <property type="match status" value="1"/>
</dbReference>
<evidence type="ECO:0000256" key="11">
    <source>
        <dbReference type="ARBA" id="ARBA00093364"/>
    </source>
</evidence>
<dbReference type="SMART" id="SM01360">
    <property type="entry name" value="A2M"/>
    <property type="match status" value="1"/>
</dbReference>
<dbReference type="Gene3D" id="2.60.120.1540">
    <property type="match status" value="2"/>
</dbReference>
<evidence type="ECO:0000313" key="22">
    <source>
        <dbReference type="Proteomes" id="UP000694910"/>
    </source>
</evidence>
<dbReference type="SUPFAM" id="SSF47686">
    <property type="entry name" value="Anaphylotoxins (complement system)"/>
    <property type="match status" value="1"/>
</dbReference>
<dbReference type="Gene3D" id="1.20.91.20">
    <property type="entry name" value="Anaphylotoxins (complement system)"/>
    <property type="match status" value="1"/>
</dbReference>
<dbReference type="InterPro" id="IPR018933">
    <property type="entry name" value="Netrin_module_non-TIMP"/>
</dbReference>
<evidence type="ECO:0000256" key="18">
    <source>
        <dbReference type="SAM" id="MobiDB-lite"/>
    </source>
</evidence>
<evidence type="ECO:0000256" key="3">
    <source>
        <dbReference type="ARBA" id="ARBA00017018"/>
    </source>
</evidence>
<keyword evidence="4" id="KW-0964">Secreted</keyword>
<comment type="function">
    <text evidence="1">Acts as a chemoattractant for neutrophils in chronic inflammation.</text>
</comment>
<evidence type="ECO:0000256" key="16">
    <source>
        <dbReference type="ARBA" id="ARBA00093550"/>
    </source>
</evidence>
<keyword evidence="8" id="KW-0179">Complement alternate pathway</keyword>
<dbReference type="InterPro" id="IPR013783">
    <property type="entry name" value="Ig-like_fold"/>
</dbReference>
<dbReference type="Pfam" id="PF01821">
    <property type="entry name" value="ANATO"/>
    <property type="match status" value="1"/>
</dbReference>
<dbReference type="SMART" id="SM00643">
    <property type="entry name" value="C345C"/>
    <property type="match status" value="1"/>
</dbReference>
<gene>
    <name evidence="23" type="primary">LOC101395200</name>
</gene>
<evidence type="ECO:0000256" key="6">
    <source>
        <dbReference type="ARBA" id="ARBA00022875"/>
    </source>
</evidence>
<dbReference type="PANTHER" id="PTHR11412:SF81">
    <property type="entry name" value="COMPLEMENT C3"/>
    <property type="match status" value="1"/>
</dbReference>
<evidence type="ECO:0000256" key="7">
    <source>
        <dbReference type="ARBA" id="ARBA00023157"/>
    </source>
</evidence>
<evidence type="ECO:0000259" key="20">
    <source>
        <dbReference type="PROSITE" id="PS01178"/>
    </source>
</evidence>
<evidence type="ECO:0000256" key="15">
    <source>
        <dbReference type="ARBA" id="ARBA00093492"/>
    </source>
</evidence>
<dbReference type="PANTHER" id="PTHR11412">
    <property type="entry name" value="MACROGLOBULIN / COMPLEMENT"/>
    <property type="match status" value="1"/>
</dbReference>
<dbReference type="Pfam" id="PF07703">
    <property type="entry name" value="A2M_BRD"/>
    <property type="match status" value="1"/>
</dbReference>
<dbReference type="InterPro" id="IPR002890">
    <property type="entry name" value="MG2"/>
</dbReference>
<dbReference type="InterPro" id="IPR035815">
    <property type="entry name" value="NTR_complement_C3"/>
</dbReference>
<dbReference type="Proteomes" id="UP000694910">
    <property type="component" value="Unplaced"/>
</dbReference>
<feature type="region of interest" description="Disordered" evidence="18">
    <location>
        <begin position="949"/>
        <end position="969"/>
    </location>
</feature>
<comment type="subcellular location">
    <subcellularLocation>
        <location evidence="2">Secreted</location>
    </subcellularLocation>
</comment>
<dbReference type="InterPro" id="IPR001599">
    <property type="entry name" value="Macroglobln_a2"/>
</dbReference>
<dbReference type="Pfam" id="PF17789">
    <property type="entry name" value="MG4"/>
    <property type="match status" value="1"/>
</dbReference>
<dbReference type="GeneID" id="101395200"/>
<dbReference type="Pfam" id="PF21308">
    <property type="entry name" value="C3_CUB2"/>
    <property type="match status" value="1"/>
</dbReference>
<comment type="subunit">
    <text evidence="17">Interacts with CFH. Interacts with CR2.</text>
</comment>
<keyword evidence="5" id="KW-0399">Innate immunity</keyword>
<comment type="function">
    <text evidence="12">Adipogenic hormone that stimulates triglyceride synthesis and glucose transport in adipocytes, regulating fat storage and playing a role in postprandial triglyceride clearance. Appears to stimulate triglyceride synthesis via activation of the PLC, MAPK and AKT signaling pathways. Acts by binding to its receptor, C5AR2, activating G protein-coupled receptor signaling, promoting the phosphorylation, ARRB2-mediated internalization and endocytosis of C5AR2.</text>
</comment>
<dbReference type="Pfam" id="PF07677">
    <property type="entry name" value="A2M_recep"/>
    <property type="match status" value="1"/>
</dbReference>
<comment type="function">
    <text evidence="13">Precursor of non-enzymatic components of the classical, alternative, lectin and GZMK complement pathways, which consist in a cascade of proteins that leads to phagocytosis and breakdown of pathogens and signaling that strengthens the adaptive immune system.</text>
</comment>
<comment type="subunit">
    <text evidence="15">During pregnancy, C3dg exists as a complex (probably a 2:2:2 heterohexamer) with AGT and the proform of PRG2. Interacts with CR2 (via the N-terminal Sushi domains 1 and 2).</text>
</comment>
<dbReference type="InterPro" id="IPR008930">
    <property type="entry name" value="Terpenoid_cyclase/PrenylTrfase"/>
</dbReference>
<dbReference type="Pfam" id="PF21406">
    <property type="entry name" value="C3_CUB1"/>
    <property type="match status" value="1"/>
</dbReference>
<reference evidence="23" key="1">
    <citation type="submission" date="2025-08" db="UniProtKB">
        <authorList>
            <consortium name="RefSeq"/>
        </authorList>
    </citation>
    <scope>IDENTIFICATION</scope>
</reference>
<evidence type="ECO:0000256" key="17">
    <source>
        <dbReference type="ARBA" id="ARBA00093555"/>
    </source>
</evidence>
<dbReference type="InterPro" id="IPR009048">
    <property type="entry name" value="A-macroglobulin_rcpt-bd"/>
</dbReference>
<dbReference type="InterPro" id="IPR008993">
    <property type="entry name" value="TIMP-like_OB-fold"/>
</dbReference>
<dbReference type="CDD" id="cd03583">
    <property type="entry name" value="NTR_complement_C3"/>
    <property type="match status" value="1"/>
</dbReference>
<dbReference type="InterPro" id="IPR000020">
    <property type="entry name" value="Anaphylatoxin/fibulin"/>
</dbReference>